<dbReference type="OrthoDB" id="1708823at2759"/>
<feature type="compositionally biased region" description="Polar residues" evidence="7">
    <location>
        <begin position="485"/>
        <end position="506"/>
    </location>
</feature>
<dbReference type="CDD" id="cd01492">
    <property type="entry name" value="Aos1_SUMO"/>
    <property type="match status" value="1"/>
</dbReference>
<evidence type="ECO:0000256" key="7">
    <source>
        <dbReference type="SAM" id="MobiDB-lite"/>
    </source>
</evidence>
<dbReference type="Proteomes" id="UP000076632">
    <property type="component" value="Unassembled WGS sequence"/>
</dbReference>
<dbReference type="FunCoup" id="A0A164ZJN1">
    <property type="interactions" value="1173"/>
</dbReference>
<dbReference type="GO" id="GO:0005737">
    <property type="term" value="C:cytoplasm"/>
    <property type="evidence" value="ECO:0007669"/>
    <property type="project" value="TreeGrafter"/>
</dbReference>
<dbReference type="GO" id="GO:0016925">
    <property type="term" value="P:protein sumoylation"/>
    <property type="evidence" value="ECO:0007669"/>
    <property type="project" value="TreeGrafter"/>
</dbReference>
<sequence length="506" mass="54720">MTTNGTNGALPAQGLAGETIAAIAQAQTISADEIALYDRQIRLWGVKAQEKLRTANILLISMKALANEVAKNLVLAGIGSLTIVDHELVSPDDLCSQFFITDDDVGKNRADAAAPHIRKLNPRVTLHVDQQDIRLKPQEFFGQFSLIIATDLDFETLNTVNAAARLSNRPFYAAGTHGFYGYIFADLISHDFVIEREKSNVPTIVPKIETATRTITASTTKEESGGKTIELVTKRELYSPLLLANSSPLPLEYVNNRRRLRQVTPLLTCLKALWEYQKIVSGTLPSHSHADLELFTTLATEKHRELQLPPESLRSDFLRRFLQNLGSEIAPVTAFLGGQLAQDVINVLGQREQPIQNLLLFDGEESRGPVYALHPIFPTLDAAAVPAPAAAPTTAPAPVLDTPSQVPPVVPVDAAQQVTAEIPQIPQFDGFSAPAVQPVPEIPHTTPAPLVDNAIEQPVQPVPSAQPGQSGEPTAEVPQAAPVPNMSQAPPAQQEDGSTQPMQTDQ</sequence>
<keyword evidence="10" id="KW-1185">Reference proteome</keyword>
<evidence type="ECO:0000256" key="3">
    <source>
        <dbReference type="ARBA" id="ARBA00005673"/>
    </source>
</evidence>
<organism evidence="9 10">
    <name type="scientific">Xylona heveae (strain CBS 132557 / TC161)</name>
    <dbReference type="NCBI Taxonomy" id="1328760"/>
    <lineage>
        <taxon>Eukaryota</taxon>
        <taxon>Fungi</taxon>
        <taxon>Dikarya</taxon>
        <taxon>Ascomycota</taxon>
        <taxon>Pezizomycotina</taxon>
        <taxon>Xylonomycetes</taxon>
        <taxon>Xylonales</taxon>
        <taxon>Xylonaceae</taxon>
        <taxon>Xylona</taxon>
    </lineage>
</organism>
<dbReference type="PRINTS" id="PR01849">
    <property type="entry name" value="UBIQUITINACT"/>
</dbReference>
<feature type="domain" description="THIF-type NAD/FAD binding fold" evidence="8">
    <location>
        <begin position="37"/>
        <end position="367"/>
    </location>
</feature>
<name>A0A164ZJN1_XYLHT</name>
<dbReference type="GeneID" id="28896503"/>
<dbReference type="AlphaFoldDB" id="A0A164ZJN1"/>
<reference evidence="9 10" key="1">
    <citation type="journal article" date="2016" name="Fungal Biol.">
        <title>The genome of Xylona heveae provides a window into fungal endophytism.</title>
        <authorList>
            <person name="Gazis R."/>
            <person name="Kuo A."/>
            <person name="Riley R."/>
            <person name="LaButti K."/>
            <person name="Lipzen A."/>
            <person name="Lin J."/>
            <person name="Amirebrahimi M."/>
            <person name="Hesse C.N."/>
            <person name="Spatafora J.W."/>
            <person name="Henrissat B."/>
            <person name="Hainaut M."/>
            <person name="Grigoriev I.V."/>
            <person name="Hibbett D.S."/>
        </authorList>
    </citation>
    <scope>NUCLEOTIDE SEQUENCE [LARGE SCALE GENOMIC DNA]</scope>
    <source>
        <strain evidence="9 10">TC161</strain>
    </source>
</reference>
<dbReference type="STRING" id="1328760.A0A164ZJN1"/>
<evidence type="ECO:0000313" key="10">
    <source>
        <dbReference type="Proteomes" id="UP000076632"/>
    </source>
</evidence>
<evidence type="ECO:0000256" key="1">
    <source>
        <dbReference type="ARBA" id="ARBA00004123"/>
    </source>
</evidence>
<protein>
    <recommendedName>
        <fullName evidence="6">Ubiquitin-like 1-activating enzyme E1A</fullName>
    </recommendedName>
</protein>
<dbReference type="GO" id="GO:0031510">
    <property type="term" value="C:SUMO activating enzyme complex"/>
    <property type="evidence" value="ECO:0007669"/>
    <property type="project" value="TreeGrafter"/>
</dbReference>
<dbReference type="GO" id="GO:0019948">
    <property type="term" value="F:SUMO activating enzyme activity"/>
    <property type="evidence" value="ECO:0007669"/>
    <property type="project" value="TreeGrafter"/>
</dbReference>
<evidence type="ECO:0000313" key="9">
    <source>
        <dbReference type="EMBL" id="KZF19181.1"/>
    </source>
</evidence>
<dbReference type="InterPro" id="IPR045886">
    <property type="entry name" value="ThiF/MoeB/HesA"/>
</dbReference>
<dbReference type="OMA" id="EFFGQFD"/>
<dbReference type="RefSeq" id="XP_018184736.1">
    <property type="nucleotide sequence ID" value="XM_018331366.1"/>
</dbReference>
<evidence type="ECO:0000256" key="6">
    <source>
        <dbReference type="ARBA" id="ARBA00044354"/>
    </source>
</evidence>
<dbReference type="PANTHER" id="PTHR10953">
    <property type="entry name" value="UBIQUITIN-ACTIVATING ENZYME E1"/>
    <property type="match status" value="1"/>
</dbReference>
<dbReference type="InParanoid" id="A0A164ZJN1"/>
<comment type="pathway">
    <text evidence="2">Protein modification; protein sumoylation.</text>
</comment>
<dbReference type="InterPro" id="IPR000011">
    <property type="entry name" value="UBQ/SUMO-activ_enz_E1-like"/>
</dbReference>
<dbReference type="PANTHER" id="PTHR10953:SF162">
    <property type="entry name" value="SUMO-ACTIVATING ENZYME SUBUNIT 1"/>
    <property type="match status" value="1"/>
</dbReference>
<dbReference type="Gene3D" id="3.40.50.720">
    <property type="entry name" value="NAD(P)-binding Rossmann-like Domain"/>
    <property type="match status" value="1"/>
</dbReference>
<dbReference type="InterPro" id="IPR035985">
    <property type="entry name" value="Ubiquitin-activating_enz"/>
</dbReference>
<comment type="similarity">
    <text evidence="3">Belongs to the ubiquitin-activating E1 family.</text>
</comment>
<keyword evidence="4" id="KW-0833">Ubl conjugation pathway</keyword>
<evidence type="ECO:0000256" key="5">
    <source>
        <dbReference type="ARBA" id="ARBA00023242"/>
    </source>
</evidence>
<proteinExistence type="inferred from homology"/>
<feature type="region of interest" description="Disordered" evidence="7">
    <location>
        <begin position="455"/>
        <end position="506"/>
    </location>
</feature>
<keyword evidence="5" id="KW-0539">Nucleus</keyword>
<gene>
    <name evidence="9" type="ORF">L228DRAFT_241853</name>
</gene>
<dbReference type="EMBL" id="KV407467">
    <property type="protein sequence ID" value="KZF19181.1"/>
    <property type="molecule type" value="Genomic_DNA"/>
</dbReference>
<evidence type="ECO:0000259" key="8">
    <source>
        <dbReference type="Pfam" id="PF00899"/>
    </source>
</evidence>
<dbReference type="Pfam" id="PF00899">
    <property type="entry name" value="ThiF"/>
    <property type="match status" value="1"/>
</dbReference>
<evidence type="ECO:0000256" key="4">
    <source>
        <dbReference type="ARBA" id="ARBA00022786"/>
    </source>
</evidence>
<dbReference type="SUPFAM" id="SSF69572">
    <property type="entry name" value="Activating enzymes of the ubiquitin-like proteins"/>
    <property type="match status" value="1"/>
</dbReference>
<dbReference type="InterPro" id="IPR000594">
    <property type="entry name" value="ThiF_NAD_FAD-bd"/>
</dbReference>
<evidence type="ECO:0000256" key="2">
    <source>
        <dbReference type="ARBA" id="ARBA00004718"/>
    </source>
</evidence>
<comment type="subcellular location">
    <subcellularLocation>
        <location evidence="1">Nucleus</location>
    </subcellularLocation>
</comment>
<accession>A0A164ZJN1</accession>